<name>A0A969PQL5_9BACI</name>
<comment type="caution">
    <text evidence="2">The sequence shown here is derived from an EMBL/GenBank/DDBJ whole genome shotgun (WGS) entry which is preliminary data.</text>
</comment>
<evidence type="ECO:0000313" key="2">
    <source>
        <dbReference type="EMBL" id="NJP38577.1"/>
    </source>
</evidence>
<gene>
    <name evidence="2" type="ORF">HCN83_13420</name>
</gene>
<proteinExistence type="predicted"/>
<dbReference type="GO" id="GO:0005524">
    <property type="term" value="F:ATP binding"/>
    <property type="evidence" value="ECO:0007669"/>
    <property type="project" value="InterPro"/>
</dbReference>
<keyword evidence="3" id="KW-1185">Reference proteome</keyword>
<dbReference type="SUPFAM" id="SSF52540">
    <property type="entry name" value="P-loop containing nucleoside triphosphate hydrolases"/>
    <property type="match status" value="1"/>
</dbReference>
<evidence type="ECO:0000313" key="3">
    <source>
        <dbReference type="Proteomes" id="UP000752012"/>
    </source>
</evidence>
<dbReference type="EMBL" id="JAATHJ010000025">
    <property type="protein sequence ID" value="NJP38577.1"/>
    <property type="molecule type" value="Genomic_DNA"/>
</dbReference>
<dbReference type="Proteomes" id="UP000752012">
    <property type="component" value="Unassembled WGS sequence"/>
</dbReference>
<dbReference type="GO" id="GO:0016301">
    <property type="term" value="F:kinase activity"/>
    <property type="evidence" value="ECO:0007669"/>
    <property type="project" value="UniProtKB-KW"/>
</dbReference>
<feature type="domain" description="Phosphoribulokinase/uridine kinase" evidence="1">
    <location>
        <begin position="22"/>
        <end position="201"/>
    </location>
</feature>
<dbReference type="PANTHER" id="PTHR10285">
    <property type="entry name" value="URIDINE KINASE"/>
    <property type="match status" value="1"/>
</dbReference>
<dbReference type="InterPro" id="IPR006083">
    <property type="entry name" value="PRK/URK"/>
</dbReference>
<reference evidence="2 3" key="1">
    <citation type="submission" date="2020-03" db="EMBL/GenBank/DDBJ databases">
        <title>Assessment of the enzymatic potential of alkaline-tolerant lipase obtained from Bacillus luteus H11 (technogenic soil) for the bioremediation of saline soils contaminated with petroleum substances.</title>
        <authorList>
            <person name="Kalwasinska A."/>
        </authorList>
    </citation>
    <scope>NUCLEOTIDE SEQUENCE [LARGE SCALE GENOMIC DNA]</scope>
    <source>
        <strain evidence="2 3">H11</strain>
    </source>
</reference>
<evidence type="ECO:0000259" key="1">
    <source>
        <dbReference type="Pfam" id="PF00485"/>
    </source>
</evidence>
<keyword evidence="2" id="KW-0418">Kinase</keyword>
<protein>
    <submittedName>
        <fullName evidence="2">Uridine kinase</fullName>
    </submittedName>
</protein>
<keyword evidence="2" id="KW-0808">Transferase</keyword>
<organism evidence="2 3">
    <name type="scientific">Alkalicoccus luteus</name>
    <dbReference type="NCBI Taxonomy" id="1237094"/>
    <lineage>
        <taxon>Bacteria</taxon>
        <taxon>Bacillati</taxon>
        <taxon>Bacillota</taxon>
        <taxon>Bacilli</taxon>
        <taxon>Bacillales</taxon>
        <taxon>Bacillaceae</taxon>
        <taxon>Alkalicoccus</taxon>
    </lineage>
</organism>
<dbReference type="RefSeq" id="WP_168008204.1">
    <property type="nucleotide sequence ID" value="NZ_JAATHJ010000025.1"/>
</dbReference>
<dbReference type="Gene3D" id="3.40.50.300">
    <property type="entry name" value="P-loop containing nucleotide triphosphate hydrolases"/>
    <property type="match status" value="1"/>
</dbReference>
<dbReference type="Pfam" id="PF00485">
    <property type="entry name" value="PRK"/>
    <property type="match status" value="1"/>
</dbReference>
<dbReference type="AlphaFoldDB" id="A0A969PQL5"/>
<accession>A0A969PQL5</accession>
<sequence>MDDQVTAIMNQINNRRKKRLSVGIDGLAGAGKSHLASLLADYLRRDSVPVTVIHLDDLITPRCCRYHTGHESWYEYMYLQWNVTQLNAALFEPLRDNKRQLRLPFYQWETDAIVFKQIQLPPAGVILLDGIFLQRPEWRDKLDLIVYLTCPVSVRQQRVLNRDAYIGTPEERLSKYEHRYWPAEAHYIQTCRPEQAADLVVSCEAPLL</sequence>
<dbReference type="InterPro" id="IPR027417">
    <property type="entry name" value="P-loop_NTPase"/>
</dbReference>